<feature type="compositionally biased region" description="Basic and acidic residues" evidence="6">
    <location>
        <begin position="1697"/>
        <end position="1713"/>
    </location>
</feature>
<feature type="region of interest" description="Disordered" evidence="6">
    <location>
        <begin position="694"/>
        <end position="723"/>
    </location>
</feature>
<feature type="compositionally biased region" description="Acidic residues" evidence="6">
    <location>
        <begin position="1605"/>
        <end position="1614"/>
    </location>
</feature>
<dbReference type="PANTHER" id="PTHR16266">
    <property type="entry name" value="WD REPEAT DOMAIN 9"/>
    <property type="match status" value="1"/>
</dbReference>
<feature type="compositionally biased region" description="Acidic residues" evidence="6">
    <location>
        <begin position="1817"/>
        <end position="1826"/>
    </location>
</feature>
<feature type="region of interest" description="Disordered" evidence="6">
    <location>
        <begin position="1390"/>
        <end position="1446"/>
    </location>
</feature>
<dbReference type="OMA" id="NELFFHT"/>
<dbReference type="PROSITE" id="PS50082">
    <property type="entry name" value="WD_REPEATS_2"/>
    <property type="match status" value="4"/>
</dbReference>
<feature type="compositionally biased region" description="Acidic residues" evidence="6">
    <location>
        <begin position="1764"/>
        <end position="1778"/>
    </location>
</feature>
<feature type="compositionally biased region" description="Basic and acidic residues" evidence="6">
    <location>
        <begin position="1434"/>
        <end position="1446"/>
    </location>
</feature>
<feature type="compositionally biased region" description="Acidic residues" evidence="6">
    <location>
        <begin position="1741"/>
        <end position="1751"/>
    </location>
</feature>
<dbReference type="GO" id="GO:0005634">
    <property type="term" value="C:nucleus"/>
    <property type="evidence" value="ECO:0007669"/>
    <property type="project" value="TreeGrafter"/>
</dbReference>
<dbReference type="CDD" id="cd00200">
    <property type="entry name" value="WD40"/>
    <property type="match status" value="1"/>
</dbReference>
<dbReference type="Proteomes" id="UP000198287">
    <property type="component" value="Unassembled WGS sequence"/>
</dbReference>
<feature type="compositionally biased region" description="Polar residues" evidence="6">
    <location>
        <begin position="1882"/>
        <end position="1902"/>
    </location>
</feature>
<dbReference type="PRINTS" id="PR00503">
    <property type="entry name" value="BROMODOMAIN"/>
</dbReference>
<name>A0A226EG71_FOLCA</name>
<dbReference type="InterPro" id="IPR057452">
    <property type="entry name" value="BRWD/PHIP_N"/>
</dbReference>
<dbReference type="CDD" id="cd05529">
    <property type="entry name" value="Bromo_WDR9_I_like"/>
    <property type="match status" value="1"/>
</dbReference>
<dbReference type="Gene3D" id="2.130.10.10">
    <property type="entry name" value="YVTN repeat-like/Quinoprotein amine dehydrogenase"/>
    <property type="match status" value="2"/>
</dbReference>
<feature type="compositionally biased region" description="Low complexity" evidence="6">
    <location>
        <begin position="927"/>
        <end position="944"/>
    </location>
</feature>
<keyword evidence="3 4" id="KW-0103">Bromodomain</keyword>
<evidence type="ECO:0000313" key="9">
    <source>
        <dbReference type="Proteomes" id="UP000198287"/>
    </source>
</evidence>
<feature type="compositionally biased region" description="Basic and acidic residues" evidence="6">
    <location>
        <begin position="1793"/>
        <end position="1806"/>
    </location>
</feature>
<feature type="compositionally biased region" description="Polar residues" evidence="6">
    <location>
        <begin position="1556"/>
        <end position="1567"/>
    </location>
</feature>
<feature type="region of interest" description="Disordered" evidence="6">
    <location>
        <begin position="782"/>
        <end position="802"/>
    </location>
</feature>
<feature type="compositionally biased region" description="Basic and acidic residues" evidence="6">
    <location>
        <begin position="954"/>
        <end position="964"/>
    </location>
</feature>
<dbReference type="GO" id="GO:0008360">
    <property type="term" value="P:regulation of cell shape"/>
    <property type="evidence" value="ECO:0007669"/>
    <property type="project" value="TreeGrafter"/>
</dbReference>
<dbReference type="SUPFAM" id="SSF50978">
    <property type="entry name" value="WD40 repeat-like"/>
    <property type="match status" value="1"/>
</dbReference>
<accession>A0A226EG71</accession>
<feature type="compositionally biased region" description="Low complexity" evidence="6">
    <location>
        <begin position="1624"/>
        <end position="1635"/>
    </location>
</feature>
<evidence type="ECO:0000256" key="2">
    <source>
        <dbReference type="ARBA" id="ARBA00022737"/>
    </source>
</evidence>
<feature type="compositionally biased region" description="Acidic residues" evidence="6">
    <location>
        <begin position="1930"/>
        <end position="1946"/>
    </location>
</feature>
<feature type="repeat" description="WD" evidence="5">
    <location>
        <begin position="461"/>
        <end position="495"/>
    </location>
</feature>
<feature type="compositionally biased region" description="Low complexity" evidence="6">
    <location>
        <begin position="1987"/>
        <end position="1999"/>
    </location>
</feature>
<dbReference type="InterPro" id="IPR036427">
    <property type="entry name" value="Bromodomain-like_sf"/>
</dbReference>
<dbReference type="SMART" id="SM00320">
    <property type="entry name" value="WD40"/>
    <property type="match status" value="8"/>
</dbReference>
<feature type="compositionally biased region" description="Acidic residues" evidence="6">
    <location>
        <begin position="986"/>
        <end position="995"/>
    </location>
</feature>
<feature type="compositionally biased region" description="Acidic residues" evidence="6">
    <location>
        <begin position="1863"/>
        <end position="1872"/>
    </location>
</feature>
<feature type="compositionally biased region" description="Basic and acidic residues" evidence="6">
    <location>
        <begin position="1390"/>
        <end position="1399"/>
    </location>
</feature>
<dbReference type="Pfam" id="PF00400">
    <property type="entry name" value="WD40"/>
    <property type="match status" value="3"/>
</dbReference>
<evidence type="ECO:0000256" key="6">
    <source>
        <dbReference type="SAM" id="MobiDB-lite"/>
    </source>
</evidence>
<evidence type="ECO:0000256" key="3">
    <source>
        <dbReference type="ARBA" id="ARBA00023117"/>
    </source>
</evidence>
<feature type="compositionally biased region" description="Basic and acidic residues" evidence="6">
    <location>
        <begin position="2011"/>
        <end position="2025"/>
    </location>
</feature>
<feature type="region of interest" description="Disordered" evidence="6">
    <location>
        <begin position="1552"/>
        <end position="2031"/>
    </location>
</feature>
<protein>
    <submittedName>
        <fullName evidence="8">PH-interacting protein</fullName>
    </submittedName>
</protein>
<dbReference type="Gene3D" id="1.20.920.10">
    <property type="entry name" value="Bromodomain-like"/>
    <property type="match status" value="2"/>
</dbReference>
<gene>
    <name evidence="8" type="ORF">Fcan01_09959</name>
</gene>
<feature type="compositionally biased region" description="Polar residues" evidence="6">
    <location>
        <begin position="1641"/>
        <end position="1654"/>
    </location>
</feature>
<feature type="domain" description="Bromo" evidence="7">
    <location>
        <begin position="1289"/>
        <end position="1359"/>
    </location>
</feature>
<evidence type="ECO:0000259" key="7">
    <source>
        <dbReference type="PROSITE" id="PS50014"/>
    </source>
</evidence>
<dbReference type="GO" id="GO:0006357">
    <property type="term" value="P:regulation of transcription by RNA polymerase II"/>
    <property type="evidence" value="ECO:0007669"/>
    <property type="project" value="TreeGrafter"/>
</dbReference>
<evidence type="ECO:0000256" key="4">
    <source>
        <dbReference type="PROSITE-ProRule" id="PRU00035"/>
    </source>
</evidence>
<dbReference type="PROSITE" id="PS00633">
    <property type="entry name" value="BROMODOMAIN_1"/>
    <property type="match status" value="1"/>
</dbReference>
<feature type="compositionally biased region" description="Low complexity" evidence="6">
    <location>
        <begin position="1655"/>
        <end position="1681"/>
    </location>
</feature>
<dbReference type="OrthoDB" id="10265743at2759"/>
<dbReference type="PROSITE" id="PS50014">
    <property type="entry name" value="BROMODOMAIN_2"/>
    <property type="match status" value="2"/>
</dbReference>
<feature type="compositionally biased region" description="Basic and acidic residues" evidence="6">
    <location>
        <begin position="706"/>
        <end position="723"/>
    </location>
</feature>
<keyword evidence="1 5" id="KW-0853">WD repeat</keyword>
<dbReference type="STRING" id="158441.A0A226EG71"/>
<dbReference type="InterPro" id="IPR057451">
    <property type="entry name" value="BRWD/PHIP_AD"/>
</dbReference>
<dbReference type="EMBL" id="LNIX01000004">
    <property type="protein sequence ID" value="OXA55781.1"/>
    <property type="molecule type" value="Genomic_DNA"/>
</dbReference>
<feature type="region of interest" description="Disordered" evidence="6">
    <location>
        <begin position="917"/>
        <end position="1035"/>
    </location>
</feature>
<evidence type="ECO:0000256" key="5">
    <source>
        <dbReference type="PROSITE-ProRule" id="PRU00221"/>
    </source>
</evidence>
<keyword evidence="9" id="KW-1185">Reference proteome</keyword>
<dbReference type="PROSITE" id="PS50294">
    <property type="entry name" value="WD_REPEATS_REGION"/>
    <property type="match status" value="2"/>
</dbReference>
<feature type="compositionally biased region" description="Low complexity" evidence="6">
    <location>
        <begin position="1402"/>
        <end position="1424"/>
    </location>
</feature>
<proteinExistence type="predicted"/>
<keyword evidence="2" id="KW-0677">Repeat</keyword>
<dbReference type="InterPro" id="IPR015943">
    <property type="entry name" value="WD40/YVTN_repeat-like_dom_sf"/>
</dbReference>
<feature type="region of interest" description="Disordered" evidence="6">
    <location>
        <begin position="833"/>
        <end position="903"/>
    </location>
</feature>
<evidence type="ECO:0000313" key="8">
    <source>
        <dbReference type="EMBL" id="OXA55781.1"/>
    </source>
</evidence>
<organism evidence="8 9">
    <name type="scientific">Folsomia candida</name>
    <name type="common">Springtail</name>
    <dbReference type="NCBI Taxonomy" id="158441"/>
    <lineage>
        <taxon>Eukaryota</taxon>
        <taxon>Metazoa</taxon>
        <taxon>Ecdysozoa</taxon>
        <taxon>Arthropoda</taxon>
        <taxon>Hexapoda</taxon>
        <taxon>Collembola</taxon>
        <taxon>Entomobryomorpha</taxon>
        <taxon>Isotomoidea</taxon>
        <taxon>Isotomidae</taxon>
        <taxon>Proisotominae</taxon>
        <taxon>Folsomia</taxon>
    </lineage>
</organism>
<dbReference type="Pfam" id="PF25437">
    <property type="entry name" value="BRWD1_N"/>
    <property type="match status" value="1"/>
</dbReference>
<feature type="domain" description="Bromo" evidence="7">
    <location>
        <begin position="1460"/>
        <end position="1530"/>
    </location>
</feature>
<feature type="compositionally biased region" description="Polar residues" evidence="6">
    <location>
        <begin position="838"/>
        <end position="848"/>
    </location>
</feature>
<comment type="caution">
    <text evidence="8">The sequence shown here is derived from an EMBL/GenBank/DDBJ whole genome shotgun (WGS) entry which is preliminary data.</text>
</comment>
<feature type="repeat" description="WD" evidence="5">
    <location>
        <begin position="207"/>
        <end position="248"/>
    </location>
</feature>
<dbReference type="InterPro" id="IPR019775">
    <property type="entry name" value="WD40_repeat_CS"/>
</dbReference>
<feature type="compositionally biased region" description="Low complexity" evidence="6">
    <location>
        <begin position="1574"/>
        <end position="1586"/>
    </location>
</feature>
<evidence type="ECO:0000256" key="1">
    <source>
        <dbReference type="ARBA" id="ARBA00022574"/>
    </source>
</evidence>
<dbReference type="SUPFAM" id="SSF47370">
    <property type="entry name" value="Bromodomain"/>
    <property type="match status" value="2"/>
</dbReference>
<feature type="repeat" description="WD" evidence="5">
    <location>
        <begin position="396"/>
        <end position="431"/>
    </location>
</feature>
<sequence>MELEEEKAAAGANDDTNVDLNFNTATVGPLHKELYFLIAKFLASGPCQGASKALIEEIERHEIIPKSVNWLGDPIRQDFKTFGSKFDHIAPDHLPKLLDQLIKTVNSKEQSSSSNVAASRSLLSFSTFSLINKRADDGANVSGNKKGSGLSWSKKCGYNALLRSLGGEKRSLHPVHAIADRPLVGTGVGHSIIHPDFYKRMKISCCTLGHLAAVYCVSFDVSGRYIFTGADDNLVKIWSALDGRLVTTLRGTAGEIVDLTVNQENTMLAVASVEKVIRVWCLQTGAPIATLTGQGGNTTSIFFCPMPRSRSNVRYLTSTSTDGSCAFWAYTDEPGEQIQFQQKPTLYLERMRPGNAKMVCSAFSSGGLFMAAGSADNHVRVYYMLGTEGPERILEVEHHSDRVDSISWAHEGLRFVSGSKDGTALIWRFENACWRYIRLHCSKVQGQAAILYDDPKRRPRVTMVGWNRDDSLVLTAVSDNMTRVWNSKTGELVRVLKEHSAEAYVIEAHPIHPRIVCTAGHDGKLIIWNIGTTNKGDQYGKIYEYYNSLEGQGHGAVFDCKWSPDGFSVVATDSHGHLMILTVEAEHNEKLKKIPSEMFFHTDYRPLARDAMTNEILDEQTQIAPHLMPPPFLVDMEGNPYPAHLQRLVPGRENMKDEYLIPHVAVSDRGFQEVIEGLPARSNIDEMIQQLARAQGLGGQGENDNSGERRGVGQRRSGEIEGVRQSRGNWQTDCYGFSKKNHIVSPMSKAILERCENKRSGLFEAEETWYLEHLTKCPISGTTLGVPAAVGTPVESPEGRSRRIRRIAAQAAERRQLHNEEEASFAQVEGIARPNPHPQQEISVSQARPRQPAGGSASRRTTGRNAPLFRPMQTPRRVGIATLNDVANRPANPNPNRRARPVRYDVRRILNAHGSDIENLDLDDSSSEASVDSSSESESSSESDWGGNLGASQRRREREQENRRPAGSGEGRAVRTTRTQSHSSPDEQEEESEPEEKEKPTTSSEPRPGPSSEITGIKSEPQKQNRPRKTKAKVDYSGGLEEVAPEFRPSDWLSEVFPQRSPYFPQLGDDLVYFRQGHESYIKYVEEKNLYQIPKKMKKSLPYVVKPDLEPEVSVRVVAIKFELEPPRVAILKLARTDWTTGELGRNDYLYVKYHDVATVVDFLILRHMYDKSIRRKWNEGDRFRCLISRDWWLGTVIKNEPHLAEYPNSNYLCYKAKWDNGDPETMSPWDMHTIPDDFVIPEDDKDGIVASDEDLRFGLYEPVTTDWPPHGHQDAQCQKLSSLLEQVMALAISEAFLTPVDLNQYPDYAYAIEYPIDLSTIKARLDNRFYRRMDALKFDFTYIAMNAEKYNQTGSDIVKHARVLRDVCLEIITNPDITSINPIYHRISKNEESTESKKQNNKSSSSSSKGGKSSSSQPHCSKSSGHKTRLRDRRGGNDSDQDDSRDWREQCLSLLNEIYNKKDALPFREPVDIIEYPEYYQQIETPVDLGSIREDLLGDNYSSVQGFHKDMMHVFSNSKRFNTERSAIYAMTCRLQSLYECQIKGILSKRRNNKNAKATSTSTPSKGRSRNLPSRATSSTASSPRKNPRRSTATGKHRYVNHSDDDDNDSDDDDHGHHNLRTRNSNSRSARRASIPNGDHSYTSRSSSRMNGHSTSSPAATSNTTPSSSKNGTGSSRNSTESSAGSRPRRVKRYRISSEESERASPHRETKINRVTTTTTTDSPVRASPRKHKIPIKDEPESDEFEDSNDGVDMPTLNKVNDDDYSASDNDSDDEMELNNVRRSTRTKAKRQHEGSDDFCYETRNKGKATKRYTETQDDASEDDEGNFKRRRINSTSPSRSTRSHPASQPPLLHRTNIHDQSDDDDEEDDEYSNKPGPSSRLMQTSRTTAGHSPQKSSKLAQHQVIHNALDDDDDEDEDESEEGKGSDESEDEENSDDSDDDDNEVSSSQRRTGRRGEVGGSQQKLQRRPLRQRQNVSEDDNFEVSPTSRKSKSSSSSSRRRPTRGATVRRPDYAEDSDSEPHISDIGYSTLDDSTSLSFYQGEEEEAVVWLQDDEGLVANAQRMKIVPSSDFRVVKRRRRIRDLKPIFDLYMQGGG</sequence>
<dbReference type="PROSITE" id="PS00678">
    <property type="entry name" value="WD_REPEATS_1"/>
    <property type="match status" value="2"/>
</dbReference>
<dbReference type="InterPro" id="IPR001680">
    <property type="entry name" value="WD40_rpt"/>
</dbReference>
<feature type="compositionally biased region" description="Low complexity" evidence="6">
    <location>
        <begin position="887"/>
        <end position="896"/>
    </location>
</feature>
<feature type="repeat" description="WD" evidence="5">
    <location>
        <begin position="249"/>
        <end position="290"/>
    </location>
</feature>
<dbReference type="InterPro" id="IPR036322">
    <property type="entry name" value="WD40_repeat_dom_sf"/>
</dbReference>
<dbReference type="GO" id="GO:0007010">
    <property type="term" value="P:cytoskeleton organization"/>
    <property type="evidence" value="ECO:0007669"/>
    <property type="project" value="TreeGrafter"/>
</dbReference>
<feature type="compositionally biased region" description="Acidic residues" evidence="6">
    <location>
        <begin position="1912"/>
        <end position="1923"/>
    </location>
</feature>
<dbReference type="InterPro" id="IPR001487">
    <property type="entry name" value="Bromodomain"/>
</dbReference>
<dbReference type="InterPro" id="IPR018359">
    <property type="entry name" value="Bromodomain_CS"/>
</dbReference>
<dbReference type="PANTHER" id="PTHR16266:SF17">
    <property type="entry name" value="BRWD3"/>
    <property type="match status" value="1"/>
</dbReference>
<dbReference type="InterPro" id="IPR052060">
    <property type="entry name" value="Bromo_WD_repeat"/>
</dbReference>
<dbReference type="SMART" id="SM00297">
    <property type="entry name" value="BROMO"/>
    <property type="match status" value="2"/>
</dbReference>
<dbReference type="Pfam" id="PF25313">
    <property type="entry name" value="BRWD_AD"/>
    <property type="match status" value="1"/>
</dbReference>
<reference evidence="8 9" key="1">
    <citation type="submission" date="2015-12" db="EMBL/GenBank/DDBJ databases">
        <title>The genome of Folsomia candida.</title>
        <authorList>
            <person name="Faddeeva A."/>
            <person name="Derks M.F."/>
            <person name="Anvar Y."/>
            <person name="Smit S."/>
            <person name="Van Straalen N."/>
            <person name="Roelofs D."/>
        </authorList>
    </citation>
    <scope>NUCLEOTIDE SEQUENCE [LARGE SCALE GENOMIC DNA]</scope>
    <source>
        <strain evidence="8 9">VU population</strain>
        <tissue evidence="8">Whole body</tissue>
    </source>
</reference>
<dbReference type="FunFam" id="1.20.920.10:FF:000066">
    <property type="entry name" value="Transcription initiation factor TFIID subunit 1"/>
    <property type="match status" value="1"/>
</dbReference>
<dbReference type="Pfam" id="PF00439">
    <property type="entry name" value="Bromodomain"/>
    <property type="match status" value="2"/>
</dbReference>